<accession>A0A6J7IAJ7</accession>
<dbReference type="EMBL" id="CAFBRZ010000007">
    <property type="protein sequence ID" value="CAB5143329.1"/>
    <property type="molecule type" value="Genomic_DNA"/>
</dbReference>
<evidence type="ECO:0000313" key="1">
    <source>
        <dbReference type="EMBL" id="CAB4713164.1"/>
    </source>
</evidence>
<dbReference type="Pfam" id="PF04977">
    <property type="entry name" value="DivIC"/>
    <property type="match status" value="1"/>
</dbReference>
<reference evidence="3" key="1">
    <citation type="submission" date="2020-05" db="EMBL/GenBank/DDBJ databases">
        <authorList>
            <person name="Chiriac C."/>
            <person name="Salcher M."/>
            <person name="Ghai R."/>
            <person name="Kavagutti S V."/>
        </authorList>
    </citation>
    <scope>NUCLEOTIDE SEQUENCE</scope>
</reference>
<dbReference type="AlphaFoldDB" id="A0A6J7IAJ7"/>
<gene>
    <name evidence="1" type="ORF">UFOPK2655_00869</name>
    <name evidence="2" type="ORF">UFOPK3077_01157</name>
    <name evidence="3" type="ORF">UFOPK3667_01097</name>
    <name evidence="4" type="ORF">UFOPK3903_01242</name>
    <name evidence="5" type="ORF">UFOPK4444_00207</name>
</gene>
<evidence type="ECO:0000313" key="4">
    <source>
        <dbReference type="EMBL" id="CAB4982253.1"/>
    </source>
</evidence>
<proteinExistence type="predicted"/>
<dbReference type="EMBL" id="CAFBOD010000016">
    <property type="protein sequence ID" value="CAB4982253.1"/>
    <property type="molecule type" value="Genomic_DNA"/>
</dbReference>
<sequence length="134" mass="15127">MARRQLSFRRRRTSGRTLALSAILFFLALTLAPPIKHYFTQRAQISALNAQLVSDHKALDAARKELLLWQNPEYVKSQARERLHFVLPGERQYIVTEGTATTDTAPTTKVANSLTDGQPWYTRLIASISESGDK</sequence>
<dbReference type="EMBL" id="CAFBMU010000013">
    <property type="protein sequence ID" value="CAB4927496.1"/>
    <property type="molecule type" value="Genomic_DNA"/>
</dbReference>
<evidence type="ECO:0000313" key="2">
    <source>
        <dbReference type="EMBL" id="CAB4810430.1"/>
    </source>
</evidence>
<evidence type="ECO:0000313" key="3">
    <source>
        <dbReference type="EMBL" id="CAB4927496.1"/>
    </source>
</evidence>
<evidence type="ECO:0000313" key="5">
    <source>
        <dbReference type="EMBL" id="CAB5143329.1"/>
    </source>
</evidence>
<dbReference type="InterPro" id="IPR007060">
    <property type="entry name" value="FtsL/DivIC"/>
</dbReference>
<dbReference type="EMBL" id="CAFAAS010000014">
    <property type="protein sequence ID" value="CAB4810430.1"/>
    <property type="molecule type" value="Genomic_DNA"/>
</dbReference>
<dbReference type="EMBL" id="CAEZYE010000043">
    <property type="protein sequence ID" value="CAB4713164.1"/>
    <property type="molecule type" value="Genomic_DNA"/>
</dbReference>
<name>A0A6J7IAJ7_9ZZZZ</name>
<organism evidence="3">
    <name type="scientific">freshwater metagenome</name>
    <dbReference type="NCBI Taxonomy" id="449393"/>
    <lineage>
        <taxon>unclassified sequences</taxon>
        <taxon>metagenomes</taxon>
        <taxon>ecological metagenomes</taxon>
    </lineage>
</organism>
<protein>
    <submittedName>
        <fullName evidence="3">Unannotated protein</fullName>
    </submittedName>
</protein>